<evidence type="ECO:0000256" key="1">
    <source>
        <dbReference type="ARBA" id="ARBA00007274"/>
    </source>
</evidence>
<reference evidence="4 5" key="1">
    <citation type="submission" date="2024-10" db="EMBL/GenBank/DDBJ databases">
        <title>The Natural Products Discovery Center: Release of the First 8490 Sequenced Strains for Exploring Actinobacteria Biosynthetic Diversity.</title>
        <authorList>
            <person name="Kalkreuter E."/>
            <person name="Kautsar S.A."/>
            <person name="Yang D."/>
            <person name="Bader C.D."/>
            <person name="Teijaro C.N."/>
            <person name="Fluegel L."/>
            <person name="Davis C.M."/>
            <person name="Simpson J.R."/>
            <person name="Lauterbach L."/>
            <person name="Steele A.D."/>
            <person name="Gui C."/>
            <person name="Meng S."/>
            <person name="Li G."/>
            <person name="Viehrig K."/>
            <person name="Ye F."/>
            <person name="Su P."/>
            <person name="Kiefer A.F."/>
            <person name="Nichols A."/>
            <person name="Cepeda A.J."/>
            <person name="Yan W."/>
            <person name="Fan B."/>
            <person name="Jiang Y."/>
            <person name="Adhikari A."/>
            <person name="Zheng C.-J."/>
            <person name="Schuster L."/>
            <person name="Cowan T.M."/>
            <person name="Smanski M.J."/>
            <person name="Chevrette M.G."/>
            <person name="De Carvalho L.P.S."/>
            <person name="Shen B."/>
        </authorList>
    </citation>
    <scope>NUCLEOTIDE SEQUENCE [LARGE SCALE GENOMIC DNA]</scope>
    <source>
        <strain evidence="4 5">NPDC020327</strain>
    </source>
</reference>
<protein>
    <submittedName>
        <fullName evidence="4">Sugar phosphate nucleotidyltransferase</fullName>
    </submittedName>
</protein>
<dbReference type="Proteomes" id="UP001611548">
    <property type="component" value="Unassembled WGS sequence"/>
</dbReference>
<dbReference type="Pfam" id="PF00483">
    <property type="entry name" value="NTP_transferase"/>
    <property type="match status" value="1"/>
</dbReference>
<dbReference type="CDD" id="cd04181">
    <property type="entry name" value="NTP_transferase"/>
    <property type="match status" value="1"/>
</dbReference>
<evidence type="ECO:0000259" key="3">
    <source>
        <dbReference type="Pfam" id="PF25087"/>
    </source>
</evidence>
<feature type="domain" description="Mannose-1-phosphate guanyltransferase C-terminal" evidence="3">
    <location>
        <begin position="252"/>
        <end position="332"/>
    </location>
</feature>
<dbReference type="InterPro" id="IPR011004">
    <property type="entry name" value="Trimer_LpxA-like_sf"/>
</dbReference>
<dbReference type="InterPro" id="IPR050486">
    <property type="entry name" value="Mannose-1P_guanyltransferase"/>
</dbReference>
<evidence type="ECO:0000313" key="4">
    <source>
        <dbReference type="EMBL" id="MFI1966748.1"/>
    </source>
</evidence>
<dbReference type="InterPro" id="IPR056729">
    <property type="entry name" value="GMPPB_C"/>
</dbReference>
<comment type="caution">
    <text evidence="4">The sequence shown here is derived from an EMBL/GenBank/DDBJ whole genome shotgun (WGS) entry which is preliminary data.</text>
</comment>
<dbReference type="RefSeq" id="WP_055473267.1">
    <property type="nucleotide sequence ID" value="NZ_JBIRWE010000011.1"/>
</dbReference>
<accession>A0ABW7V1A6</accession>
<dbReference type="PANTHER" id="PTHR22572">
    <property type="entry name" value="SUGAR-1-PHOSPHATE GUANYL TRANSFERASE"/>
    <property type="match status" value="1"/>
</dbReference>
<gene>
    <name evidence="4" type="ORF">ACH429_21985</name>
</gene>
<dbReference type="SUPFAM" id="SSF51161">
    <property type="entry name" value="Trimeric LpxA-like enzymes"/>
    <property type="match status" value="1"/>
</dbReference>
<dbReference type="Gene3D" id="2.160.10.10">
    <property type="entry name" value="Hexapeptide repeat proteins"/>
    <property type="match status" value="1"/>
</dbReference>
<keyword evidence="5" id="KW-1185">Reference proteome</keyword>
<evidence type="ECO:0000259" key="2">
    <source>
        <dbReference type="Pfam" id="PF00483"/>
    </source>
</evidence>
<evidence type="ECO:0000313" key="5">
    <source>
        <dbReference type="Proteomes" id="UP001611548"/>
    </source>
</evidence>
<organism evidence="4 5">
    <name type="scientific">Streptomyces pathocidini</name>
    <dbReference type="NCBI Taxonomy" id="1650571"/>
    <lineage>
        <taxon>Bacteria</taxon>
        <taxon>Bacillati</taxon>
        <taxon>Actinomycetota</taxon>
        <taxon>Actinomycetes</taxon>
        <taxon>Kitasatosporales</taxon>
        <taxon>Streptomycetaceae</taxon>
        <taxon>Streptomyces</taxon>
    </lineage>
</organism>
<feature type="domain" description="Nucleotidyl transferase" evidence="2">
    <location>
        <begin position="4"/>
        <end position="237"/>
    </location>
</feature>
<sequence>MTEAILLVGGQGARLRPLTSHTPKPLLPVAGVPFLTHQLARAAAAGVTRVVFATSYRAEMFAAEFGDGSGLGLELDYVVEDEPLGTGGAIRGAAEKLRSKGNEPVLIFNGDILSDLDIAGLREGHRESGADVTLHLTRVPDPRAFGLVSTDADGRILDFLEKPDASGPIGAAQVNAGCYVFTRSVIDRIPPGRAVSVEREVFPELVASGAYLRGVLDGDYWLDLGTPAAFIQGSADLVRGRVDSPALPGPVGDALVLPGAQVDAGAVLSGGTVVGEGARVGVGAVIEGSVVLPGASVGAHADIRRSVLGRFAEVGSGSSLDSVVVGEKARIGADSELPSGIRIGCGVELPPGGVRMSAETAPCTARAFAPPAA</sequence>
<dbReference type="Pfam" id="PF25087">
    <property type="entry name" value="GMPPB_C"/>
    <property type="match status" value="1"/>
</dbReference>
<dbReference type="EMBL" id="JBIRWE010000011">
    <property type="protein sequence ID" value="MFI1966748.1"/>
    <property type="molecule type" value="Genomic_DNA"/>
</dbReference>
<dbReference type="InterPro" id="IPR005835">
    <property type="entry name" value="NTP_transferase_dom"/>
</dbReference>
<dbReference type="Gene3D" id="3.90.550.10">
    <property type="entry name" value="Spore Coat Polysaccharide Biosynthesis Protein SpsA, Chain A"/>
    <property type="match status" value="1"/>
</dbReference>
<dbReference type="InterPro" id="IPR029044">
    <property type="entry name" value="Nucleotide-diphossugar_trans"/>
</dbReference>
<comment type="similarity">
    <text evidence="1">Belongs to the transferase hexapeptide repeat family.</text>
</comment>
<proteinExistence type="inferred from homology"/>
<dbReference type="SUPFAM" id="SSF53448">
    <property type="entry name" value="Nucleotide-diphospho-sugar transferases"/>
    <property type="match status" value="1"/>
</dbReference>
<name>A0ABW7V1A6_9ACTN</name>